<evidence type="ECO:0000256" key="7">
    <source>
        <dbReference type="ARBA" id="ARBA00022898"/>
    </source>
</evidence>
<dbReference type="Gene3D" id="3.90.1150.10">
    <property type="entry name" value="Aspartate Aminotransferase, domain 1"/>
    <property type="match status" value="1"/>
</dbReference>
<dbReference type="InterPro" id="IPR015422">
    <property type="entry name" value="PyrdxlP-dep_Trfase_small"/>
</dbReference>
<comment type="catalytic activity">
    <reaction evidence="8 9">
        <text>6-carboxyhexanoyl-[ACP] + L-alanine + H(+) = (8S)-8-amino-7-oxononanoate + holo-[ACP] + CO2</text>
        <dbReference type="Rhea" id="RHEA:42288"/>
        <dbReference type="Rhea" id="RHEA-COMP:9685"/>
        <dbReference type="Rhea" id="RHEA-COMP:9955"/>
        <dbReference type="ChEBI" id="CHEBI:15378"/>
        <dbReference type="ChEBI" id="CHEBI:16526"/>
        <dbReference type="ChEBI" id="CHEBI:57972"/>
        <dbReference type="ChEBI" id="CHEBI:64479"/>
        <dbReference type="ChEBI" id="CHEBI:78846"/>
        <dbReference type="ChEBI" id="CHEBI:149468"/>
        <dbReference type="EC" id="2.3.1.47"/>
    </reaction>
</comment>
<evidence type="ECO:0000256" key="6">
    <source>
        <dbReference type="ARBA" id="ARBA00022756"/>
    </source>
</evidence>
<evidence type="ECO:0000256" key="1">
    <source>
        <dbReference type="ARBA" id="ARBA00001933"/>
    </source>
</evidence>
<dbReference type="InterPro" id="IPR015421">
    <property type="entry name" value="PyrdxlP-dep_Trfase_major"/>
</dbReference>
<protein>
    <recommendedName>
        <fullName evidence="9">8-amino-7-ketopelargonate synthase</fullName>
        <ecNumber evidence="9">2.3.1.47</ecNumber>
    </recommendedName>
</protein>
<dbReference type="GO" id="GO:0008710">
    <property type="term" value="F:8-amino-7-oxononanoate synthase activity"/>
    <property type="evidence" value="ECO:0007669"/>
    <property type="project" value="UniProtKB-EC"/>
</dbReference>
<dbReference type="Gene3D" id="3.40.640.10">
    <property type="entry name" value="Type I PLP-dependent aspartate aminotransferase-like (Major domain)"/>
    <property type="match status" value="1"/>
</dbReference>
<dbReference type="InterPro" id="IPR050087">
    <property type="entry name" value="AON_synthase_class-II"/>
</dbReference>
<dbReference type="NCBIfam" id="TIGR00858">
    <property type="entry name" value="bioF"/>
    <property type="match status" value="1"/>
</dbReference>
<keyword evidence="12" id="KW-1185">Reference proteome</keyword>
<dbReference type="Proteomes" id="UP000675880">
    <property type="component" value="Unassembled WGS sequence"/>
</dbReference>
<comment type="cofactor">
    <cofactor evidence="1 9">
        <name>pyridoxal 5'-phosphate</name>
        <dbReference type="ChEBI" id="CHEBI:597326"/>
    </cofactor>
</comment>
<dbReference type="CDD" id="cd06454">
    <property type="entry name" value="KBL_like"/>
    <property type="match status" value="1"/>
</dbReference>
<dbReference type="EMBL" id="CAJNBJ010000016">
    <property type="protein sequence ID" value="CAE6750764.1"/>
    <property type="molecule type" value="Genomic_DNA"/>
</dbReference>
<proteinExistence type="inferred from homology"/>
<dbReference type="InterPro" id="IPR015424">
    <property type="entry name" value="PyrdxlP-dep_Trfase"/>
</dbReference>
<sequence length="399" mass="42964">MSNLRPLPEAHHLMFEQHLQKLQDHHLLRRLRTIDSATGPTAVLEGREVILLSSNNYLGLATHPTVVEAAIAATRQYGAGSGAARLVCGSLMPHHTLEAALARFKGTEAALTFAAGYLTNIGAIPALIGKNGLILADRLCHASLIDGCRLSGAMFRVYHHGDMHHLERLLARRPAGTPTLIVTDGLFSMDGDIAPMQDIAQLAERYDAMIYVDDAHGTGILGRTGRGTLEYCEVESRVPFHMGTLSKALGSSGGYLTGSASFIAYLVNTCRSFTYTTAPNPGSAAAAAAALQIIEQEPERRLRLWENRARLAQGLLRLGFDLAASQSPILPIIVGDPDRAMTMAQSLFAHGVYAPAIRPPTVPPTTSRIRLTITADHTPEQIDRALVILEQAGRAINLI</sequence>
<evidence type="ECO:0000256" key="3">
    <source>
        <dbReference type="ARBA" id="ARBA00010008"/>
    </source>
</evidence>
<comment type="pathway">
    <text evidence="2 9">Cofactor biosynthesis; biotin biosynthesis.</text>
</comment>
<reference evidence="11 12" key="1">
    <citation type="submission" date="2021-02" db="EMBL/GenBank/DDBJ databases">
        <authorList>
            <person name="Han P."/>
        </authorList>
    </citation>
    <scope>NUCLEOTIDE SEQUENCE [LARGE SCALE GENOMIC DNA]</scope>
    <source>
        <strain evidence="11">Candidatus Nitrospira sp. ZN2</strain>
    </source>
</reference>
<dbReference type="PROSITE" id="PS00599">
    <property type="entry name" value="AA_TRANSFER_CLASS_2"/>
    <property type="match status" value="1"/>
</dbReference>
<dbReference type="Pfam" id="PF00155">
    <property type="entry name" value="Aminotran_1_2"/>
    <property type="match status" value="1"/>
</dbReference>
<evidence type="ECO:0000259" key="10">
    <source>
        <dbReference type="Pfam" id="PF00155"/>
    </source>
</evidence>
<name>A0ABM8RFR7_9BACT</name>
<keyword evidence="6" id="KW-0093">Biotin biosynthesis</keyword>
<evidence type="ECO:0000256" key="4">
    <source>
        <dbReference type="ARBA" id="ARBA00011738"/>
    </source>
</evidence>
<comment type="function">
    <text evidence="9">Catalyzes the decarboxylative condensation of pimeloyl-[acyl-carrier protein] and L-alanine to produce 8-amino-7-oxononanoate (AON), [acyl-carrier protein], and carbon dioxide.</text>
</comment>
<evidence type="ECO:0000256" key="2">
    <source>
        <dbReference type="ARBA" id="ARBA00004746"/>
    </source>
</evidence>
<dbReference type="InterPro" id="IPR004839">
    <property type="entry name" value="Aminotransferase_I/II_large"/>
</dbReference>
<comment type="caution">
    <text evidence="11">The sequence shown here is derived from an EMBL/GenBank/DDBJ whole genome shotgun (WGS) entry which is preliminary data.</text>
</comment>
<organism evidence="11 12">
    <name type="scientific">Nitrospira defluvii</name>
    <dbReference type="NCBI Taxonomy" id="330214"/>
    <lineage>
        <taxon>Bacteria</taxon>
        <taxon>Pseudomonadati</taxon>
        <taxon>Nitrospirota</taxon>
        <taxon>Nitrospiria</taxon>
        <taxon>Nitrospirales</taxon>
        <taxon>Nitrospiraceae</taxon>
        <taxon>Nitrospira</taxon>
    </lineage>
</organism>
<dbReference type="SUPFAM" id="SSF53383">
    <property type="entry name" value="PLP-dependent transferases"/>
    <property type="match status" value="1"/>
</dbReference>
<evidence type="ECO:0000256" key="9">
    <source>
        <dbReference type="RuleBase" id="RU003693"/>
    </source>
</evidence>
<comment type="subunit">
    <text evidence="4 9">Homodimer.</text>
</comment>
<feature type="domain" description="Aminotransferase class I/classII large" evidence="10">
    <location>
        <begin position="48"/>
        <end position="386"/>
    </location>
</feature>
<dbReference type="RefSeq" id="WP_213042360.1">
    <property type="nucleotide sequence ID" value="NZ_CAJNBJ010000016.1"/>
</dbReference>
<gene>
    <name evidence="11" type="primary">bioF</name>
    <name evidence="11" type="ORF">NSPZN2_30159</name>
</gene>
<evidence type="ECO:0000313" key="11">
    <source>
        <dbReference type="EMBL" id="CAE6750764.1"/>
    </source>
</evidence>
<dbReference type="InterPro" id="IPR004723">
    <property type="entry name" value="AONS_Archaea/Proteobacteria"/>
</dbReference>
<dbReference type="EC" id="2.3.1.47" evidence="9"/>
<evidence type="ECO:0000313" key="12">
    <source>
        <dbReference type="Proteomes" id="UP000675880"/>
    </source>
</evidence>
<keyword evidence="11" id="KW-0012">Acyltransferase</keyword>
<evidence type="ECO:0000256" key="8">
    <source>
        <dbReference type="ARBA" id="ARBA00047715"/>
    </source>
</evidence>
<keyword evidence="7 9" id="KW-0663">Pyridoxal phosphate</keyword>
<accession>A0ABM8RFR7</accession>
<dbReference type="PANTHER" id="PTHR13693:SF100">
    <property type="entry name" value="8-AMINO-7-OXONONANOATE SYNTHASE"/>
    <property type="match status" value="1"/>
</dbReference>
<dbReference type="PANTHER" id="PTHR13693">
    <property type="entry name" value="CLASS II AMINOTRANSFERASE/8-AMINO-7-OXONONANOATE SYNTHASE"/>
    <property type="match status" value="1"/>
</dbReference>
<keyword evidence="5 9" id="KW-0808">Transferase</keyword>
<dbReference type="InterPro" id="IPR001917">
    <property type="entry name" value="Aminotrans_II_pyridoxalP_BS"/>
</dbReference>
<evidence type="ECO:0000256" key="5">
    <source>
        <dbReference type="ARBA" id="ARBA00022679"/>
    </source>
</evidence>
<comment type="similarity">
    <text evidence="3 9">Belongs to the class-II pyridoxal-phosphate-dependent aminotransferase family. BioF subfamily.</text>
</comment>